<gene>
    <name evidence="1" type="ORF">Golob_020869</name>
</gene>
<comment type="caution">
    <text evidence="1">The sequence shown here is derived from an EMBL/GenBank/DDBJ whole genome shotgun (WGS) entry which is preliminary data.</text>
</comment>
<evidence type="ECO:0000313" key="2">
    <source>
        <dbReference type="Proteomes" id="UP000593572"/>
    </source>
</evidence>
<dbReference type="EMBL" id="JABEZX010000002">
    <property type="protein sequence ID" value="MBA0549861.1"/>
    <property type="molecule type" value="Genomic_DNA"/>
</dbReference>
<dbReference type="Proteomes" id="UP000593572">
    <property type="component" value="Unassembled WGS sequence"/>
</dbReference>
<reference evidence="1 2" key="1">
    <citation type="journal article" date="2019" name="Genome Biol. Evol.">
        <title>Insights into the evolution of the New World diploid cottons (Gossypium, subgenus Houzingenia) based on genome sequencing.</title>
        <authorList>
            <person name="Grover C.E."/>
            <person name="Arick M.A. 2nd"/>
            <person name="Thrash A."/>
            <person name="Conover J.L."/>
            <person name="Sanders W.S."/>
            <person name="Peterson D.G."/>
            <person name="Frelichowski J.E."/>
            <person name="Scheffler J.A."/>
            <person name="Scheffler B.E."/>
            <person name="Wendel J.F."/>
        </authorList>
    </citation>
    <scope>NUCLEOTIDE SEQUENCE [LARGE SCALE GENOMIC DNA]</scope>
    <source>
        <strain evidence="1">157</strain>
        <tissue evidence="1">Leaf</tissue>
    </source>
</reference>
<sequence>MKSFIYFHLFISRNNFCIVNCCCFNFAGYLIPTILLVNCLKHSLG</sequence>
<protein>
    <submittedName>
        <fullName evidence="1">Uncharacterized protein</fullName>
    </submittedName>
</protein>
<keyword evidence="2" id="KW-1185">Reference proteome</keyword>
<proteinExistence type="predicted"/>
<dbReference type="AlphaFoldDB" id="A0A7J8LBQ0"/>
<organism evidence="1 2">
    <name type="scientific">Gossypium lobatum</name>
    <dbReference type="NCBI Taxonomy" id="34289"/>
    <lineage>
        <taxon>Eukaryota</taxon>
        <taxon>Viridiplantae</taxon>
        <taxon>Streptophyta</taxon>
        <taxon>Embryophyta</taxon>
        <taxon>Tracheophyta</taxon>
        <taxon>Spermatophyta</taxon>
        <taxon>Magnoliopsida</taxon>
        <taxon>eudicotyledons</taxon>
        <taxon>Gunneridae</taxon>
        <taxon>Pentapetalae</taxon>
        <taxon>rosids</taxon>
        <taxon>malvids</taxon>
        <taxon>Malvales</taxon>
        <taxon>Malvaceae</taxon>
        <taxon>Malvoideae</taxon>
        <taxon>Gossypium</taxon>
    </lineage>
</organism>
<evidence type="ECO:0000313" key="1">
    <source>
        <dbReference type="EMBL" id="MBA0549861.1"/>
    </source>
</evidence>
<name>A0A7J8LBQ0_9ROSI</name>
<accession>A0A7J8LBQ0</accession>